<gene>
    <name evidence="2" type="ORF">WKW79_20840</name>
</gene>
<keyword evidence="1" id="KW-0732">Signal</keyword>
<dbReference type="PANTHER" id="PTHR37489:SF1">
    <property type="entry name" value="DUF3500 DOMAIN-CONTAINING PROTEIN"/>
    <property type="match status" value="1"/>
</dbReference>
<sequence>MLLRTFSAWMTCWTLLAAAPVAAAAVDTTRVAQAMAAAARALLDATPPAQRPELLLPFTLEARGNWNYTPRSRPGIPLKSMAPPQRQAAQQLLAAALSEPGLVKVQSIIALEIALREIETFGLSRDPENYAFALFGTPDTAAPWGWRIEGHHLSLHFTLSHGQVVATLPQFLGANPAQVPRDIANGGPRKGQRALAEEEDRAYALLAALSPTQRQQAVFSAQPFGDIVTRNAAQLDPLAPVGLAFSAMDAAQQALLLRIIESLASVAEASLAQQRLERVRAGGLDAIRFGWAGATERGQPHYWRIQGPRFLIEWDNSGGNHIHNVWRDFDGDWGRDVLGEHYRRASGSSHRH</sequence>
<protein>
    <submittedName>
        <fullName evidence="2">DUF3500 domain-containing protein</fullName>
    </submittedName>
</protein>
<feature type="signal peptide" evidence="1">
    <location>
        <begin position="1"/>
        <end position="24"/>
    </location>
</feature>
<name>A0ABU8XB23_9BURK</name>
<accession>A0ABU8XB23</accession>
<feature type="chain" id="PRO_5047024643" evidence="1">
    <location>
        <begin position="25"/>
        <end position="352"/>
    </location>
</feature>
<dbReference type="InterPro" id="IPR021889">
    <property type="entry name" value="DUF3500"/>
</dbReference>
<dbReference type="PANTHER" id="PTHR37489">
    <property type="entry name" value="DUF3500 DOMAIN-CONTAINING PROTEIN"/>
    <property type="match status" value="1"/>
</dbReference>
<evidence type="ECO:0000313" key="2">
    <source>
        <dbReference type="EMBL" id="MEJ8857036.1"/>
    </source>
</evidence>
<dbReference type="RefSeq" id="WP_340337112.1">
    <property type="nucleotide sequence ID" value="NZ_JBBKZS010000009.1"/>
</dbReference>
<evidence type="ECO:0000313" key="3">
    <source>
        <dbReference type="Proteomes" id="UP001367030"/>
    </source>
</evidence>
<proteinExistence type="predicted"/>
<dbReference type="Proteomes" id="UP001367030">
    <property type="component" value="Unassembled WGS sequence"/>
</dbReference>
<organism evidence="2 3">
    <name type="scientific">Variovorax robiniae</name>
    <dbReference type="NCBI Taxonomy" id="1836199"/>
    <lineage>
        <taxon>Bacteria</taxon>
        <taxon>Pseudomonadati</taxon>
        <taxon>Pseudomonadota</taxon>
        <taxon>Betaproteobacteria</taxon>
        <taxon>Burkholderiales</taxon>
        <taxon>Comamonadaceae</taxon>
        <taxon>Variovorax</taxon>
    </lineage>
</organism>
<reference evidence="2 3" key="1">
    <citation type="submission" date="2024-03" db="EMBL/GenBank/DDBJ databases">
        <title>Novel species of the genus Variovorax.</title>
        <authorList>
            <person name="Liu Q."/>
            <person name="Xin Y.-H."/>
        </authorList>
    </citation>
    <scope>NUCLEOTIDE SEQUENCE [LARGE SCALE GENOMIC DNA]</scope>
    <source>
        <strain evidence="2 3">KACC 18901</strain>
    </source>
</reference>
<evidence type="ECO:0000256" key="1">
    <source>
        <dbReference type="SAM" id="SignalP"/>
    </source>
</evidence>
<dbReference type="Pfam" id="PF12006">
    <property type="entry name" value="DUF3500"/>
    <property type="match status" value="1"/>
</dbReference>
<comment type="caution">
    <text evidence="2">The sequence shown here is derived from an EMBL/GenBank/DDBJ whole genome shotgun (WGS) entry which is preliminary data.</text>
</comment>
<keyword evidence="3" id="KW-1185">Reference proteome</keyword>
<dbReference type="EMBL" id="JBBKZS010000009">
    <property type="protein sequence ID" value="MEJ8857036.1"/>
    <property type="molecule type" value="Genomic_DNA"/>
</dbReference>